<evidence type="ECO:0000256" key="1">
    <source>
        <dbReference type="ARBA" id="ARBA00005495"/>
    </source>
</evidence>
<keyword evidence="4" id="KW-0456">Lyase</keyword>
<evidence type="ECO:0000313" key="7">
    <source>
        <dbReference type="Proteomes" id="UP000031672"/>
    </source>
</evidence>
<accession>A0A0C2JJV4</accession>
<dbReference type="InterPro" id="IPR011057">
    <property type="entry name" value="Mss4-like_sf"/>
</dbReference>
<name>A0A0C2JJV4_9VIBR</name>
<feature type="domain" description="CENP-V/GFA" evidence="5">
    <location>
        <begin position="16"/>
        <end position="126"/>
    </location>
</feature>
<dbReference type="Pfam" id="PF04828">
    <property type="entry name" value="GFA"/>
    <property type="match status" value="1"/>
</dbReference>
<sequence>MAQLASHHTLTQPITRIAQCRCGQVNLICHGEPLQTAICHCFEYQKRTGSVFGVQAQFDKSQVSHSGELTEYTRLSDSGNHVCYSFCPRCGTTLLLTSSLTPDNIIIPAGVFQQHDLPQPSFSIYEQHKKGWVKFDHQIDAIQ</sequence>
<evidence type="ECO:0000313" key="6">
    <source>
        <dbReference type="EMBL" id="KII76239.1"/>
    </source>
</evidence>
<reference evidence="6 7" key="1">
    <citation type="submission" date="2014-11" db="EMBL/GenBank/DDBJ databases">
        <title>Draft Genome Sequence of Vibrio piscirenalis strains CECT 8603T and CECT 8604, two marine Gammaproteobacterium isolated from cultured gilthead sea bream (Sparus aurata).</title>
        <authorList>
            <person name="Arahal D.R."/>
            <person name="Rodrigo-Torres L."/>
            <person name="Lucena T."/>
            <person name="Pujalte M.J."/>
        </authorList>
    </citation>
    <scope>NUCLEOTIDE SEQUENCE [LARGE SCALE GENOMIC DNA]</scope>
    <source>
        <strain evidence="6 7">DCR 1-4-2</strain>
    </source>
</reference>
<protein>
    <submittedName>
        <fullName evidence="6">Aldehyde-activating protein</fullName>
    </submittedName>
</protein>
<gene>
    <name evidence="6" type="ORF">OJ16_15625</name>
</gene>
<comment type="caution">
    <text evidence="6">The sequence shown here is derived from an EMBL/GenBank/DDBJ whole genome shotgun (WGS) entry which is preliminary data.</text>
</comment>
<accession>A0A0C2JE63</accession>
<evidence type="ECO:0000256" key="2">
    <source>
        <dbReference type="ARBA" id="ARBA00022723"/>
    </source>
</evidence>
<dbReference type="RefSeq" id="WP_040992177.1">
    <property type="nucleotide sequence ID" value="NZ_JTKH01000024.1"/>
</dbReference>
<dbReference type="PANTHER" id="PTHR33337">
    <property type="entry name" value="GFA DOMAIN-CONTAINING PROTEIN"/>
    <property type="match status" value="1"/>
</dbReference>
<dbReference type="PANTHER" id="PTHR33337:SF40">
    <property type="entry name" value="CENP-V_GFA DOMAIN-CONTAINING PROTEIN-RELATED"/>
    <property type="match status" value="1"/>
</dbReference>
<dbReference type="Gene3D" id="3.90.1590.10">
    <property type="entry name" value="glutathione-dependent formaldehyde- activating enzyme (gfa)"/>
    <property type="match status" value="1"/>
</dbReference>
<comment type="similarity">
    <text evidence="1">Belongs to the Gfa family.</text>
</comment>
<keyword evidence="2" id="KW-0479">Metal-binding</keyword>
<evidence type="ECO:0000259" key="5">
    <source>
        <dbReference type="PROSITE" id="PS51891"/>
    </source>
</evidence>
<dbReference type="GO" id="GO:0046872">
    <property type="term" value="F:metal ion binding"/>
    <property type="evidence" value="ECO:0007669"/>
    <property type="project" value="UniProtKB-KW"/>
</dbReference>
<proteinExistence type="inferred from homology"/>
<dbReference type="Proteomes" id="UP000031672">
    <property type="component" value="Unassembled WGS sequence"/>
</dbReference>
<dbReference type="SUPFAM" id="SSF51316">
    <property type="entry name" value="Mss4-like"/>
    <property type="match status" value="1"/>
</dbReference>
<organism evidence="6 7">
    <name type="scientific">Vibrio renipiscarius</name>
    <dbReference type="NCBI Taxonomy" id="1461322"/>
    <lineage>
        <taxon>Bacteria</taxon>
        <taxon>Pseudomonadati</taxon>
        <taxon>Pseudomonadota</taxon>
        <taxon>Gammaproteobacteria</taxon>
        <taxon>Vibrionales</taxon>
        <taxon>Vibrionaceae</taxon>
        <taxon>Vibrio</taxon>
    </lineage>
</organism>
<dbReference type="GO" id="GO:0016846">
    <property type="term" value="F:carbon-sulfur lyase activity"/>
    <property type="evidence" value="ECO:0007669"/>
    <property type="project" value="InterPro"/>
</dbReference>
<dbReference type="AlphaFoldDB" id="A0A0C2JJV4"/>
<dbReference type="PROSITE" id="PS51891">
    <property type="entry name" value="CENP_V_GFA"/>
    <property type="match status" value="1"/>
</dbReference>
<dbReference type="STRING" id="1461322.OJ16_15625"/>
<evidence type="ECO:0000256" key="4">
    <source>
        <dbReference type="ARBA" id="ARBA00023239"/>
    </source>
</evidence>
<keyword evidence="7" id="KW-1185">Reference proteome</keyword>
<dbReference type="EMBL" id="JTKH01000024">
    <property type="protein sequence ID" value="KII76239.1"/>
    <property type="molecule type" value="Genomic_DNA"/>
</dbReference>
<dbReference type="OrthoDB" id="4188830at2"/>
<evidence type="ECO:0000256" key="3">
    <source>
        <dbReference type="ARBA" id="ARBA00022833"/>
    </source>
</evidence>
<keyword evidence="3" id="KW-0862">Zinc</keyword>
<dbReference type="InterPro" id="IPR006913">
    <property type="entry name" value="CENP-V/GFA"/>
</dbReference>